<protein>
    <recommendedName>
        <fullName evidence="4">Cation-transporting P-type ATPase C-terminal domain-containing protein</fullName>
    </recommendedName>
</protein>
<keyword evidence="1" id="KW-0472">Membrane</keyword>
<evidence type="ECO:0008006" key="4">
    <source>
        <dbReference type="Google" id="ProtNLM"/>
    </source>
</evidence>
<evidence type="ECO:0000313" key="2">
    <source>
        <dbReference type="EMBL" id="KAF3597962.1"/>
    </source>
</evidence>
<reference evidence="2 3" key="1">
    <citation type="journal article" date="2020" name="BMC Genomics">
        <title>Intraspecific diversification of the crop wild relative Brassica cretica Lam. using demographic model selection.</title>
        <authorList>
            <person name="Kioukis A."/>
            <person name="Michalopoulou V.A."/>
            <person name="Briers L."/>
            <person name="Pirintsos S."/>
            <person name="Studholme D.J."/>
            <person name="Pavlidis P."/>
            <person name="Sarris P.F."/>
        </authorList>
    </citation>
    <scope>NUCLEOTIDE SEQUENCE [LARGE SCALE GENOMIC DNA]</scope>
    <source>
        <strain evidence="3">cv. PFS-1207/04</strain>
    </source>
</reference>
<keyword evidence="3" id="KW-1185">Reference proteome</keyword>
<dbReference type="EMBL" id="QGKV02000299">
    <property type="protein sequence ID" value="KAF3597962.1"/>
    <property type="molecule type" value="Genomic_DNA"/>
</dbReference>
<organism evidence="2 3">
    <name type="scientific">Brassica cretica</name>
    <name type="common">Mustard</name>
    <dbReference type="NCBI Taxonomy" id="69181"/>
    <lineage>
        <taxon>Eukaryota</taxon>
        <taxon>Viridiplantae</taxon>
        <taxon>Streptophyta</taxon>
        <taxon>Embryophyta</taxon>
        <taxon>Tracheophyta</taxon>
        <taxon>Spermatophyta</taxon>
        <taxon>Magnoliopsida</taxon>
        <taxon>eudicotyledons</taxon>
        <taxon>Gunneridae</taxon>
        <taxon>Pentapetalae</taxon>
        <taxon>rosids</taxon>
        <taxon>malvids</taxon>
        <taxon>Brassicales</taxon>
        <taxon>Brassicaceae</taxon>
        <taxon>Brassiceae</taxon>
        <taxon>Brassica</taxon>
    </lineage>
</organism>
<name>A0ABQ7ELN5_BRACR</name>
<sequence length="140" mass="15780">MYDSIRECMQTCLALKDSIAGDELGTFMGSMVTTISYNVTYSNSDLHRVLIGNSFANLVHSMFGQICNNIVTHISLMECGTTTLWTKSYKISMWQLMMFVLLGILGITVAPRIPHVIKIMEAKVLYKSKTKSQSLWREAD</sequence>
<accession>A0ABQ7ELN5</accession>
<feature type="transmembrane region" description="Helical" evidence="1">
    <location>
        <begin position="91"/>
        <end position="110"/>
    </location>
</feature>
<evidence type="ECO:0000313" key="3">
    <source>
        <dbReference type="Proteomes" id="UP000266723"/>
    </source>
</evidence>
<comment type="caution">
    <text evidence="2">The sequence shown here is derived from an EMBL/GenBank/DDBJ whole genome shotgun (WGS) entry which is preliminary data.</text>
</comment>
<keyword evidence="1" id="KW-1133">Transmembrane helix</keyword>
<proteinExistence type="predicted"/>
<evidence type="ECO:0000256" key="1">
    <source>
        <dbReference type="SAM" id="Phobius"/>
    </source>
</evidence>
<gene>
    <name evidence="2" type="ORF">DY000_02027115</name>
</gene>
<keyword evidence="1" id="KW-0812">Transmembrane</keyword>
<dbReference type="Proteomes" id="UP000266723">
    <property type="component" value="Unassembled WGS sequence"/>
</dbReference>